<dbReference type="EMBL" id="GBRH01211989">
    <property type="protein sequence ID" value="JAD85906.1"/>
    <property type="molecule type" value="Transcribed_RNA"/>
</dbReference>
<name>A0A0A9DDJ2_ARUDO</name>
<organism evidence="1">
    <name type="scientific">Arundo donax</name>
    <name type="common">Giant reed</name>
    <name type="synonym">Donax arundinaceus</name>
    <dbReference type="NCBI Taxonomy" id="35708"/>
    <lineage>
        <taxon>Eukaryota</taxon>
        <taxon>Viridiplantae</taxon>
        <taxon>Streptophyta</taxon>
        <taxon>Embryophyta</taxon>
        <taxon>Tracheophyta</taxon>
        <taxon>Spermatophyta</taxon>
        <taxon>Magnoliopsida</taxon>
        <taxon>Liliopsida</taxon>
        <taxon>Poales</taxon>
        <taxon>Poaceae</taxon>
        <taxon>PACMAD clade</taxon>
        <taxon>Arundinoideae</taxon>
        <taxon>Arundineae</taxon>
        <taxon>Arundo</taxon>
    </lineage>
</organism>
<protein>
    <submittedName>
        <fullName evidence="1">Uncharacterized protein</fullName>
    </submittedName>
</protein>
<accession>A0A0A9DDJ2</accession>
<reference evidence="1" key="2">
    <citation type="journal article" date="2015" name="Data Brief">
        <title>Shoot transcriptome of the giant reed, Arundo donax.</title>
        <authorList>
            <person name="Barrero R.A."/>
            <person name="Guerrero F.D."/>
            <person name="Moolhuijzen P."/>
            <person name="Goolsby J.A."/>
            <person name="Tidwell J."/>
            <person name="Bellgard S.E."/>
            <person name="Bellgard M.I."/>
        </authorList>
    </citation>
    <scope>NUCLEOTIDE SEQUENCE</scope>
    <source>
        <tissue evidence="1">Shoot tissue taken approximately 20 cm above the soil surface</tissue>
    </source>
</reference>
<evidence type="ECO:0000313" key="1">
    <source>
        <dbReference type="EMBL" id="JAD85906.1"/>
    </source>
</evidence>
<dbReference type="AlphaFoldDB" id="A0A0A9DDJ2"/>
<sequence length="55" mass="6299">MRGSHGLVASRHISVGFCTTMRNRFLFLCWLLLSHYFDVPSLKGSFYSSIHHSTP</sequence>
<proteinExistence type="predicted"/>
<reference evidence="1" key="1">
    <citation type="submission" date="2014-09" db="EMBL/GenBank/DDBJ databases">
        <authorList>
            <person name="Magalhaes I.L.F."/>
            <person name="Oliveira U."/>
            <person name="Santos F.R."/>
            <person name="Vidigal T.H.D.A."/>
            <person name="Brescovit A.D."/>
            <person name="Santos A.J."/>
        </authorList>
    </citation>
    <scope>NUCLEOTIDE SEQUENCE</scope>
    <source>
        <tissue evidence="1">Shoot tissue taken approximately 20 cm above the soil surface</tissue>
    </source>
</reference>